<gene>
    <name evidence="1" type="ORF">IE53DRAFT_318142</name>
</gene>
<keyword evidence="2" id="KW-1185">Reference proteome</keyword>
<dbReference type="Proteomes" id="UP000245626">
    <property type="component" value="Unassembled WGS sequence"/>
</dbReference>
<dbReference type="EMBL" id="KZ820090">
    <property type="protein sequence ID" value="PWN49156.1"/>
    <property type="molecule type" value="Genomic_DNA"/>
</dbReference>
<sequence length="116" mass="11356">MLRGAVSRHTLKGGGGGGSSGNSETLHPNLGLHSAASSGNIGLVKYALENGQPASSNLNGILPLHAACSGGSEVSVRMLLMYGADVNAPRLKSKGSGGGPGAEGSTPLHFAAANGH</sequence>
<name>A0ACD0NTL7_9BASI</name>
<reference evidence="1 2" key="1">
    <citation type="journal article" date="2018" name="Mol. Biol. Evol.">
        <title>Broad Genomic Sampling Reveals a Smut Pathogenic Ancestry of the Fungal Clade Ustilaginomycotina.</title>
        <authorList>
            <person name="Kijpornyongpan T."/>
            <person name="Mondo S.J."/>
            <person name="Barry K."/>
            <person name="Sandor L."/>
            <person name="Lee J."/>
            <person name="Lipzen A."/>
            <person name="Pangilinan J."/>
            <person name="LaButti K."/>
            <person name="Hainaut M."/>
            <person name="Henrissat B."/>
            <person name="Grigoriev I.V."/>
            <person name="Spatafora J.W."/>
            <person name="Aime M.C."/>
        </authorList>
    </citation>
    <scope>NUCLEOTIDE SEQUENCE [LARGE SCALE GENOMIC DNA]</scope>
    <source>
        <strain evidence="1 2">SA 807</strain>
    </source>
</reference>
<feature type="non-terminal residue" evidence="1">
    <location>
        <position position="116"/>
    </location>
</feature>
<organism evidence="1 2">
    <name type="scientific">Violaceomyces palustris</name>
    <dbReference type="NCBI Taxonomy" id="1673888"/>
    <lineage>
        <taxon>Eukaryota</taxon>
        <taxon>Fungi</taxon>
        <taxon>Dikarya</taxon>
        <taxon>Basidiomycota</taxon>
        <taxon>Ustilaginomycotina</taxon>
        <taxon>Ustilaginomycetes</taxon>
        <taxon>Violaceomycetales</taxon>
        <taxon>Violaceomycetaceae</taxon>
        <taxon>Violaceomyces</taxon>
    </lineage>
</organism>
<evidence type="ECO:0000313" key="2">
    <source>
        <dbReference type="Proteomes" id="UP000245626"/>
    </source>
</evidence>
<evidence type="ECO:0000313" key="1">
    <source>
        <dbReference type="EMBL" id="PWN49156.1"/>
    </source>
</evidence>
<accession>A0ACD0NTL7</accession>
<protein>
    <submittedName>
        <fullName evidence="1">Uncharacterized protein</fullName>
    </submittedName>
</protein>
<proteinExistence type="predicted"/>